<gene>
    <name evidence="3" type="ORF">GCM10010430_62600</name>
</gene>
<dbReference type="PANTHER" id="PTHR40763:SF5">
    <property type="entry name" value="MEMBRANE PROTEIN"/>
    <property type="match status" value="1"/>
</dbReference>
<evidence type="ECO:0000313" key="3">
    <source>
        <dbReference type="EMBL" id="GAA2268724.1"/>
    </source>
</evidence>
<feature type="domain" description="DUF1707" evidence="2">
    <location>
        <begin position="16"/>
        <end position="66"/>
    </location>
</feature>
<dbReference type="RefSeq" id="WP_344639904.1">
    <property type="nucleotide sequence ID" value="NZ_BAAATR010000037.1"/>
</dbReference>
<comment type="caution">
    <text evidence="3">The sequence shown here is derived from an EMBL/GenBank/DDBJ whole genome shotgun (WGS) entry which is preliminary data.</text>
</comment>
<accession>A0ABN3ERR3</accession>
<sequence length="200" mass="21872">MTGPQHPAHLPDPVHRASHDDREQVVEQLGEAAGDGRIDLAELEERVERAYAAKTYAELAPLTVDLLPAADPRLSGPLELTTLAGSLKQDGYWEVPRQLTARSDKGSIVIDFTEAVCRHREVVLDVDVHMGNVEVVVPRGWSVTTHGVMAGFGSVKNRATDAPAPGSPVLRVLGQVSMSSVRIRYSRRGLGGRWRWSGRR</sequence>
<proteinExistence type="predicted"/>
<dbReference type="Proteomes" id="UP001500305">
    <property type="component" value="Unassembled WGS sequence"/>
</dbReference>
<protein>
    <recommendedName>
        <fullName evidence="2">DUF1707 domain-containing protein</fullName>
    </recommendedName>
</protein>
<feature type="compositionally biased region" description="Basic and acidic residues" evidence="1">
    <location>
        <begin position="12"/>
        <end position="21"/>
    </location>
</feature>
<organism evidence="3 4">
    <name type="scientific">Kitasatospora cystarginea</name>
    <dbReference type="NCBI Taxonomy" id="58350"/>
    <lineage>
        <taxon>Bacteria</taxon>
        <taxon>Bacillati</taxon>
        <taxon>Actinomycetota</taxon>
        <taxon>Actinomycetes</taxon>
        <taxon>Kitasatosporales</taxon>
        <taxon>Streptomycetaceae</taxon>
        <taxon>Kitasatospora</taxon>
    </lineage>
</organism>
<evidence type="ECO:0000259" key="2">
    <source>
        <dbReference type="Pfam" id="PF08044"/>
    </source>
</evidence>
<reference evidence="3 4" key="1">
    <citation type="journal article" date="2019" name="Int. J. Syst. Evol. Microbiol.">
        <title>The Global Catalogue of Microorganisms (GCM) 10K type strain sequencing project: providing services to taxonomists for standard genome sequencing and annotation.</title>
        <authorList>
            <consortium name="The Broad Institute Genomics Platform"/>
            <consortium name="The Broad Institute Genome Sequencing Center for Infectious Disease"/>
            <person name="Wu L."/>
            <person name="Ma J."/>
        </authorList>
    </citation>
    <scope>NUCLEOTIDE SEQUENCE [LARGE SCALE GENOMIC DNA]</scope>
    <source>
        <strain evidence="3 4">JCM 7356</strain>
    </source>
</reference>
<feature type="region of interest" description="Disordered" evidence="1">
    <location>
        <begin position="1"/>
        <end position="21"/>
    </location>
</feature>
<dbReference type="Pfam" id="PF08044">
    <property type="entry name" value="DUF1707"/>
    <property type="match status" value="1"/>
</dbReference>
<dbReference type="EMBL" id="BAAATR010000037">
    <property type="protein sequence ID" value="GAA2268724.1"/>
    <property type="molecule type" value="Genomic_DNA"/>
</dbReference>
<dbReference type="InterPro" id="IPR012551">
    <property type="entry name" value="DUF1707_SHOCT-like"/>
</dbReference>
<evidence type="ECO:0000256" key="1">
    <source>
        <dbReference type="SAM" id="MobiDB-lite"/>
    </source>
</evidence>
<evidence type="ECO:0000313" key="4">
    <source>
        <dbReference type="Proteomes" id="UP001500305"/>
    </source>
</evidence>
<name>A0ABN3ERR3_9ACTN</name>
<keyword evidence="4" id="KW-1185">Reference proteome</keyword>
<dbReference type="PANTHER" id="PTHR40763">
    <property type="entry name" value="MEMBRANE PROTEIN-RELATED"/>
    <property type="match status" value="1"/>
</dbReference>